<dbReference type="AlphaFoldDB" id="A0A9J7IGC6"/>
<accession>A0A9J7IGC6</accession>
<dbReference type="KEGG" id="mde:109613547"/>
<dbReference type="Pfam" id="PF04218">
    <property type="entry name" value="CENP-B_N"/>
    <property type="match status" value="1"/>
</dbReference>
<evidence type="ECO:0000256" key="2">
    <source>
        <dbReference type="ARBA" id="ARBA00023125"/>
    </source>
</evidence>
<feature type="domain" description="HTH CENPB-type" evidence="4">
    <location>
        <begin position="69"/>
        <end position="140"/>
    </location>
</feature>
<dbReference type="Gene3D" id="1.10.10.60">
    <property type="entry name" value="Homeodomain-like"/>
    <property type="match status" value="2"/>
</dbReference>
<dbReference type="VEuPathDB" id="VectorBase:MDOMA2_000118"/>
<evidence type="ECO:0000256" key="1">
    <source>
        <dbReference type="ARBA" id="ARBA00004123"/>
    </source>
</evidence>
<comment type="subcellular location">
    <subcellularLocation>
        <location evidence="1">Nucleus</location>
    </subcellularLocation>
</comment>
<evidence type="ECO:0000259" key="4">
    <source>
        <dbReference type="PROSITE" id="PS51253"/>
    </source>
</evidence>
<dbReference type="GO" id="GO:0003677">
    <property type="term" value="F:DNA binding"/>
    <property type="evidence" value="ECO:0007669"/>
    <property type="project" value="UniProtKB-KW"/>
</dbReference>
<name>A0A9J7IGC6_MUSDO</name>
<proteinExistence type="predicted"/>
<dbReference type="GeneID" id="109613547"/>
<dbReference type="InterPro" id="IPR009057">
    <property type="entry name" value="Homeodomain-like_sf"/>
</dbReference>
<dbReference type="InterPro" id="IPR006600">
    <property type="entry name" value="HTH_CenpB_DNA-bd_dom"/>
</dbReference>
<gene>
    <name evidence="6" type="primary">LOC109613547</name>
</gene>
<dbReference type="Pfam" id="PF03221">
    <property type="entry name" value="HTH_Tnp_Tc5"/>
    <property type="match status" value="1"/>
</dbReference>
<keyword evidence="2" id="KW-0238">DNA-binding</keyword>
<dbReference type="PANTHER" id="PTHR19303">
    <property type="entry name" value="TRANSPOSON"/>
    <property type="match status" value="1"/>
</dbReference>
<dbReference type="PROSITE" id="PS51253">
    <property type="entry name" value="HTH_CENPB"/>
    <property type="match status" value="1"/>
</dbReference>
<dbReference type="SUPFAM" id="SSF46689">
    <property type="entry name" value="Homeodomain-like"/>
    <property type="match status" value="2"/>
</dbReference>
<dbReference type="SMART" id="SM00674">
    <property type="entry name" value="CENPB"/>
    <property type="match status" value="1"/>
</dbReference>
<dbReference type="OrthoDB" id="9909311at2759"/>
<dbReference type="Pfam" id="PF03184">
    <property type="entry name" value="DDE_1"/>
    <property type="match status" value="1"/>
</dbReference>
<evidence type="ECO:0000313" key="5">
    <source>
        <dbReference type="Proteomes" id="UP001652621"/>
    </source>
</evidence>
<evidence type="ECO:0000256" key="3">
    <source>
        <dbReference type="ARBA" id="ARBA00023242"/>
    </source>
</evidence>
<dbReference type="PANTHER" id="PTHR19303:SF73">
    <property type="entry name" value="PROTEIN PDC2"/>
    <property type="match status" value="1"/>
</dbReference>
<protein>
    <submittedName>
        <fullName evidence="6">Tigger transposable element-derived protein 6-like</fullName>
    </submittedName>
</protein>
<evidence type="ECO:0000313" key="6">
    <source>
        <dbReference type="RefSeq" id="XP_019894080.1"/>
    </source>
</evidence>
<dbReference type="InterPro" id="IPR050863">
    <property type="entry name" value="CenT-Element_Derived"/>
</dbReference>
<organism evidence="5 6">
    <name type="scientific">Musca domestica</name>
    <name type="common">House fly</name>
    <dbReference type="NCBI Taxonomy" id="7370"/>
    <lineage>
        <taxon>Eukaryota</taxon>
        <taxon>Metazoa</taxon>
        <taxon>Ecdysozoa</taxon>
        <taxon>Arthropoda</taxon>
        <taxon>Hexapoda</taxon>
        <taxon>Insecta</taxon>
        <taxon>Pterygota</taxon>
        <taxon>Neoptera</taxon>
        <taxon>Endopterygota</taxon>
        <taxon>Diptera</taxon>
        <taxon>Brachycera</taxon>
        <taxon>Muscomorpha</taxon>
        <taxon>Muscoidea</taxon>
        <taxon>Muscidae</taxon>
        <taxon>Musca</taxon>
    </lineage>
</organism>
<keyword evidence="3" id="KW-0539">Nucleus</keyword>
<dbReference type="Proteomes" id="UP001652621">
    <property type="component" value="Unplaced"/>
</dbReference>
<dbReference type="InterPro" id="IPR007889">
    <property type="entry name" value="HTH_Psq"/>
</dbReference>
<dbReference type="InterPro" id="IPR004875">
    <property type="entry name" value="DDE_SF_endonuclease_dom"/>
</dbReference>
<dbReference type="GO" id="GO:0005634">
    <property type="term" value="C:nucleus"/>
    <property type="evidence" value="ECO:0007669"/>
    <property type="project" value="UniProtKB-SubCell"/>
</dbReference>
<reference evidence="6" key="1">
    <citation type="submission" date="2025-08" db="UniProtKB">
        <authorList>
            <consortium name="RefSeq"/>
        </authorList>
    </citation>
    <scope>IDENTIFICATION</scope>
    <source>
        <strain evidence="6">Aabys</strain>
        <tissue evidence="6">Whole body</tissue>
    </source>
</reference>
<dbReference type="RefSeq" id="XP_019894080.1">
    <property type="nucleotide sequence ID" value="XM_020038521.2"/>
</dbReference>
<keyword evidence="5" id="KW-1185">Reference proteome</keyword>
<sequence>MTRRRAKHRMASKRTNKTLSLSQKQNIIEAVDNGTKKIDVAKQFEIAPSTLTSILKKRDFILQSSPSSKAKRQKLPKFPDVEKALVLWFRQCRESNLEVSGPLLMEKANFFAKKLNVNNFKASNGWLDKVKKRNNITYKKICGKSAAVDENVCLEWKEKLKDLIKYYDANDIFNADETGLFYKCLPDHTFCFKDEKCHGGKHSKERVTLLFAANMDGTEKLKPLLIGKSAKSRCFKNIRTFPAEYRYNKKAWMTTEIFNEWLQMLDNSMKSQNRKIVLFVDNCTAHNRYPDLSYIKVEFLSPNTSSVLQPLDKGIIKNFKTLYRKDMVTNLVSCIDGKREFVFTLQTSMLMAYKAWMNISQSCIQN</sequence>